<protein>
    <submittedName>
        <fullName evidence="1">Uncharacterized protein</fullName>
    </submittedName>
</protein>
<evidence type="ECO:0000313" key="1">
    <source>
        <dbReference type="EMBL" id="RRT85638.1"/>
    </source>
</evidence>
<comment type="caution">
    <text evidence="1">The sequence shown here is derived from an EMBL/GenBank/DDBJ whole genome shotgun (WGS) entry which is preliminary data.</text>
</comment>
<name>A0A444GHB2_ENSVE</name>
<gene>
    <name evidence="1" type="ORF">B296_00003623</name>
</gene>
<evidence type="ECO:0000313" key="2">
    <source>
        <dbReference type="Proteomes" id="UP000287651"/>
    </source>
</evidence>
<sequence length="88" mass="9715">MHLVNVSSQDGKGVLLLNILAKYSEGEYVFDHSVLTIPHSYDCAFCDGIDPDKLQASEKSLKSRGIFSRSVANGVISDHLQVQMELFT</sequence>
<dbReference type="Proteomes" id="UP000287651">
    <property type="component" value="Unassembled WGS sequence"/>
</dbReference>
<accession>A0A444GHB2</accession>
<reference evidence="1 2" key="1">
    <citation type="journal article" date="2014" name="Agronomy (Basel)">
        <title>A Draft Genome Sequence for Ensete ventricosum, the Drought-Tolerant Tree Against Hunger.</title>
        <authorList>
            <person name="Harrison J."/>
            <person name="Moore K.A."/>
            <person name="Paszkiewicz K."/>
            <person name="Jones T."/>
            <person name="Grant M."/>
            <person name="Ambacheew D."/>
            <person name="Muzemil S."/>
            <person name="Studholme D.J."/>
        </authorList>
    </citation>
    <scope>NUCLEOTIDE SEQUENCE [LARGE SCALE GENOMIC DNA]</scope>
</reference>
<dbReference type="EMBL" id="AMZH03000084">
    <property type="protein sequence ID" value="RRT85638.1"/>
    <property type="molecule type" value="Genomic_DNA"/>
</dbReference>
<dbReference type="AlphaFoldDB" id="A0A444GHB2"/>
<proteinExistence type="predicted"/>
<organism evidence="1 2">
    <name type="scientific">Ensete ventricosum</name>
    <name type="common">Abyssinian banana</name>
    <name type="synonym">Musa ensete</name>
    <dbReference type="NCBI Taxonomy" id="4639"/>
    <lineage>
        <taxon>Eukaryota</taxon>
        <taxon>Viridiplantae</taxon>
        <taxon>Streptophyta</taxon>
        <taxon>Embryophyta</taxon>
        <taxon>Tracheophyta</taxon>
        <taxon>Spermatophyta</taxon>
        <taxon>Magnoliopsida</taxon>
        <taxon>Liliopsida</taxon>
        <taxon>Zingiberales</taxon>
        <taxon>Musaceae</taxon>
        <taxon>Ensete</taxon>
    </lineage>
</organism>